<dbReference type="RefSeq" id="WP_346114613.1">
    <property type="nucleotide sequence ID" value="NZ_BAAAMU010000172.1"/>
</dbReference>
<proteinExistence type="predicted"/>
<gene>
    <name evidence="1" type="ORF">GCM10009733_103550</name>
</gene>
<accession>A0ABN2HN69</accession>
<reference evidence="1 2" key="1">
    <citation type="journal article" date="2019" name="Int. J. Syst. Evol. Microbiol.">
        <title>The Global Catalogue of Microorganisms (GCM) 10K type strain sequencing project: providing services to taxonomists for standard genome sequencing and annotation.</title>
        <authorList>
            <consortium name="The Broad Institute Genomics Platform"/>
            <consortium name="The Broad Institute Genome Sequencing Center for Infectious Disease"/>
            <person name="Wu L."/>
            <person name="Ma J."/>
        </authorList>
    </citation>
    <scope>NUCLEOTIDE SEQUENCE [LARGE SCALE GENOMIC DNA]</scope>
    <source>
        <strain evidence="1 2">JCM 13929</strain>
    </source>
</reference>
<dbReference type="Proteomes" id="UP001500064">
    <property type="component" value="Unassembled WGS sequence"/>
</dbReference>
<comment type="caution">
    <text evidence="1">The sequence shown here is derived from an EMBL/GenBank/DDBJ whole genome shotgun (WGS) entry which is preliminary data.</text>
</comment>
<name>A0ABN2HN69_9ACTN</name>
<evidence type="ECO:0008006" key="3">
    <source>
        <dbReference type="Google" id="ProtNLM"/>
    </source>
</evidence>
<organism evidence="1 2">
    <name type="scientific">Nonomuraea maheshkhaliensis</name>
    <dbReference type="NCBI Taxonomy" id="419590"/>
    <lineage>
        <taxon>Bacteria</taxon>
        <taxon>Bacillati</taxon>
        <taxon>Actinomycetota</taxon>
        <taxon>Actinomycetes</taxon>
        <taxon>Streptosporangiales</taxon>
        <taxon>Streptosporangiaceae</taxon>
        <taxon>Nonomuraea</taxon>
    </lineage>
</organism>
<sequence length="366" mass="40069">MSHHQESTPTAEPTTTITLHTLADMIAVLPYLVGYHQDNTIHLVLVDGHHFKAVLHRELPDRFENVTEFVTDTVHLLTRDRPAAVAVVGHGPGERVTPVMDALAPALTAQHIDVVDMIRYENGRCWSYLCSDPACCPPDGIPYDTGTSPAVAHLVAAGMVAMPDKETFEKILQPVQGQQREAMEAATETAEARAEAMLNDLNLDDHYWFDEGRRCARECFEHLRAGRPIPAEGLAWLGILLTAVTVRDIAFTICCEDGLDFAQRFWTEVTSRINPRYAAAPAVNLAFTALRNGAGSLARIAVNRALQAEPGNSFARLISTALQAGITPSALQDDMKVDDLVTSITQYATRHPRSAWPVLPPNDVAP</sequence>
<evidence type="ECO:0000313" key="2">
    <source>
        <dbReference type="Proteomes" id="UP001500064"/>
    </source>
</evidence>
<keyword evidence="2" id="KW-1185">Reference proteome</keyword>
<dbReference type="InterPro" id="IPR025447">
    <property type="entry name" value="DUF4192"/>
</dbReference>
<dbReference type="Pfam" id="PF13830">
    <property type="entry name" value="DUF4192"/>
    <property type="match status" value="1"/>
</dbReference>
<evidence type="ECO:0000313" key="1">
    <source>
        <dbReference type="EMBL" id="GAA1690635.1"/>
    </source>
</evidence>
<protein>
    <recommendedName>
        <fullName evidence="3">DUF4192 domain-containing protein</fullName>
    </recommendedName>
</protein>
<dbReference type="EMBL" id="BAAAMU010000172">
    <property type="protein sequence ID" value="GAA1690635.1"/>
    <property type="molecule type" value="Genomic_DNA"/>
</dbReference>